<dbReference type="EMBL" id="OY569118">
    <property type="protein sequence ID" value="CAJ1001757.1"/>
    <property type="molecule type" value="Genomic_DNA"/>
</dbReference>
<dbReference type="KEGG" id="bayd:BSPP4475_05360"/>
<dbReference type="Proteomes" id="UP001189619">
    <property type="component" value="Chromosome"/>
</dbReference>
<evidence type="ECO:0000256" key="1">
    <source>
        <dbReference type="SAM" id="Phobius"/>
    </source>
</evidence>
<protein>
    <submittedName>
        <fullName evidence="2">Uncharacterized protein</fullName>
    </submittedName>
</protein>
<evidence type="ECO:0000313" key="3">
    <source>
        <dbReference type="Proteomes" id="UP001189619"/>
    </source>
</evidence>
<keyword evidence="1" id="KW-0472">Membrane</keyword>
<reference evidence="2" key="1">
    <citation type="submission" date="2023-07" db="EMBL/GenBank/DDBJ databases">
        <authorList>
            <person name="Ivanov I."/>
            <person name="Teneva D."/>
            <person name="Stoikov I."/>
        </authorList>
    </citation>
    <scope>NUCLEOTIDE SEQUENCE</scope>
    <source>
        <strain evidence="2">4475</strain>
    </source>
</reference>
<organism evidence="2 3">
    <name type="scientific">Brevibacillus aydinogluensis</name>
    <dbReference type="NCBI Taxonomy" id="927786"/>
    <lineage>
        <taxon>Bacteria</taxon>
        <taxon>Bacillati</taxon>
        <taxon>Bacillota</taxon>
        <taxon>Bacilli</taxon>
        <taxon>Bacillales</taxon>
        <taxon>Paenibacillaceae</taxon>
        <taxon>Brevibacillus</taxon>
    </lineage>
</organism>
<keyword evidence="1" id="KW-1133">Transmembrane helix</keyword>
<dbReference type="AlphaFoldDB" id="A0AA48M892"/>
<keyword evidence="1" id="KW-0812">Transmembrane</keyword>
<keyword evidence="3" id="KW-1185">Reference proteome</keyword>
<sequence length="29" mass="3316">MAAKFAYVIATIVGLLILIGYAYWRSVRR</sequence>
<feature type="transmembrane region" description="Helical" evidence="1">
    <location>
        <begin position="6"/>
        <end position="24"/>
    </location>
</feature>
<proteinExistence type="predicted"/>
<gene>
    <name evidence="2" type="ORF">BSPP4475_05360</name>
</gene>
<evidence type="ECO:0000313" key="2">
    <source>
        <dbReference type="EMBL" id="CAJ1001757.1"/>
    </source>
</evidence>
<name>A0AA48M892_9BACL</name>
<accession>A0AA48M892</accession>